<name>D3B3I1_HETP5</name>
<sequence>MSMLDDSNTVSCITKGGDVFEFDTSFESCSKYGFFNGDLVETSAGQGLVVGVRDNQLWFEIFGHDGASYWDNGDDYHDLVNKVKVKLLSFNNIEGEEEKEKNKRNKKKKNSNSKIVKDNSYYYSQFSDGSNHRCNNTTCREQHHTDVIRRVLCQKYLFRYIIKSFDIFAYRSGDTTTTNIVDANWMITNGHFGLLADKIRDGANLSYDYWFEARLCKSLDNMPLNIFVHLFPRYKEQILREKEVFAGIIEVVFQFGRKDIADFIQSEFGSLFIVFPEVAKRAFILCCHIQSR</sequence>
<organism evidence="1 2">
    <name type="scientific">Heterostelium pallidum (strain ATCC 26659 / Pp 5 / PN500)</name>
    <name type="common">Cellular slime mold</name>
    <name type="synonym">Polysphondylium pallidum</name>
    <dbReference type="NCBI Taxonomy" id="670386"/>
    <lineage>
        <taxon>Eukaryota</taxon>
        <taxon>Amoebozoa</taxon>
        <taxon>Evosea</taxon>
        <taxon>Eumycetozoa</taxon>
        <taxon>Dictyostelia</taxon>
        <taxon>Acytosteliales</taxon>
        <taxon>Acytosteliaceae</taxon>
        <taxon>Heterostelium</taxon>
    </lineage>
</organism>
<dbReference type="EMBL" id="ADBJ01000010">
    <property type="protein sequence ID" value="EFA83879.1"/>
    <property type="molecule type" value="Genomic_DNA"/>
</dbReference>
<dbReference type="RefSeq" id="XP_020435996.1">
    <property type="nucleotide sequence ID" value="XM_020573924.1"/>
</dbReference>
<evidence type="ECO:0000313" key="1">
    <source>
        <dbReference type="EMBL" id="EFA83879.1"/>
    </source>
</evidence>
<evidence type="ECO:0000313" key="2">
    <source>
        <dbReference type="Proteomes" id="UP000001396"/>
    </source>
</evidence>
<dbReference type="Proteomes" id="UP000001396">
    <property type="component" value="Unassembled WGS sequence"/>
</dbReference>
<comment type="caution">
    <text evidence="1">The sequence shown here is derived from an EMBL/GenBank/DDBJ whole genome shotgun (WGS) entry which is preliminary data.</text>
</comment>
<keyword evidence="2" id="KW-1185">Reference proteome</keyword>
<dbReference type="InParanoid" id="D3B3I1"/>
<protein>
    <submittedName>
        <fullName evidence="1">Uncharacterized protein</fullName>
    </submittedName>
</protein>
<dbReference type="GeneID" id="31358472"/>
<dbReference type="STRING" id="670386.D3B3I1"/>
<gene>
    <name evidence="1" type="ORF">PPL_02949</name>
</gene>
<dbReference type="AlphaFoldDB" id="D3B3I1"/>
<reference evidence="1 2" key="1">
    <citation type="journal article" date="2011" name="Genome Res.">
        <title>Phylogeny-wide analysis of social amoeba genomes highlights ancient origins for complex intercellular communication.</title>
        <authorList>
            <person name="Heidel A.J."/>
            <person name="Lawal H.M."/>
            <person name="Felder M."/>
            <person name="Schilde C."/>
            <person name="Helps N.R."/>
            <person name="Tunggal B."/>
            <person name="Rivero F."/>
            <person name="John U."/>
            <person name="Schleicher M."/>
            <person name="Eichinger L."/>
            <person name="Platzer M."/>
            <person name="Noegel A.A."/>
            <person name="Schaap P."/>
            <person name="Gloeckner G."/>
        </authorList>
    </citation>
    <scope>NUCLEOTIDE SEQUENCE [LARGE SCALE GENOMIC DNA]</scope>
    <source>
        <strain evidence="2">ATCC 26659 / Pp 5 / PN500</strain>
    </source>
</reference>
<proteinExistence type="predicted"/>
<accession>D3B3I1</accession>